<dbReference type="EMBL" id="SSFD01000003">
    <property type="protein sequence ID" value="TXH92617.1"/>
    <property type="molecule type" value="Genomic_DNA"/>
</dbReference>
<feature type="transmembrane region" description="Helical" evidence="7">
    <location>
        <begin position="228"/>
        <end position="249"/>
    </location>
</feature>
<evidence type="ECO:0000256" key="7">
    <source>
        <dbReference type="SAM" id="Phobius"/>
    </source>
</evidence>
<evidence type="ECO:0000256" key="6">
    <source>
        <dbReference type="ARBA" id="ARBA00023136"/>
    </source>
</evidence>
<dbReference type="AlphaFoldDB" id="A0A5C7TA47"/>
<evidence type="ECO:0000313" key="8">
    <source>
        <dbReference type="EMBL" id="TXH92617.1"/>
    </source>
</evidence>
<accession>A0A5C7TA47</accession>
<dbReference type="PANTHER" id="PTHR36838:SF3">
    <property type="entry name" value="TRANSPORTER AUXIN EFFLUX CARRIER EC FAMILY"/>
    <property type="match status" value="1"/>
</dbReference>
<keyword evidence="5 7" id="KW-1133">Transmembrane helix</keyword>
<feature type="transmembrane region" description="Helical" evidence="7">
    <location>
        <begin position="166"/>
        <end position="184"/>
    </location>
</feature>
<feature type="transmembrane region" description="Helical" evidence="7">
    <location>
        <begin position="196"/>
        <end position="216"/>
    </location>
</feature>
<dbReference type="GO" id="GO:0016020">
    <property type="term" value="C:membrane"/>
    <property type="evidence" value="ECO:0007669"/>
    <property type="project" value="UniProtKB-SubCell"/>
</dbReference>
<proteinExistence type="predicted"/>
<feature type="transmembrane region" description="Helical" evidence="7">
    <location>
        <begin position="124"/>
        <end position="145"/>
    </location>
</feature>
<dbReference type="Proteomes" id="UP000321192">
    <property type="component" value="Unassembled WGS sequence"/>
</dbReference>
<evidence type="ECO:0000256" key="4">
    <source>
        <dbReference type="ARBA" id="ARBA00022692"/>
    </source>
</evidence>
<evidence type="ECO:0000256" key="1">
    <source>
        <dbReference type="ARBA" id="ARBA00004141"/>
    </source>
</evidence>
<evidence type="ECO:0000313" key="9">
    <source>
        <dbReference type="Proteomes" id="UP000321192"/>
    </source>
</evidence>
<evidence type="ECO:0000256" key="2">
    <source>
        <dbReference type="ARBA" id="ARBA00022448"/>
    </source>
</evidence>
<evidence type="ECO:0000256" key="5">
    <source>
        <dbReference type="ARBA" id="ARBA00022989"/>
    </source>
</evidence>
<feature type="transmembrane region" description="Helical" evidence="7">
    <location>
        <begin position="98"/>
        <end position="118"/>
    </location>
</feature>
<feature type="transmembrane region" description="Helical" evidence="7">
    <location>
        <begin position="65"/>
        <end position="86"/>
    </location>
</feature>
<evidence type="ECO:0000256" key="3">
    <source>
        <dbReference type="ARBA" id="ARBA00022475"/>
    </source>
</evidence>
<keyword evidence="6 7" id="KW-0472">Membrane</keyword>
<name>A0A5C7TA47_THASP</name>
<gene>
    <name evidence="8" type="ORF">E6Q80_00090</name>
</gene>
<protein>
    <submittedName>
        <fullName evidence="8">AEC family transporter</fullName>
    </submittedName>
</protein>
<dbReference type="RefSeq" id="WP_043742552.1">
    <property type="nucleotide sequence ID" value="NZ_SSFD01000003.1"/>
</dbReference>
<keyword evidence="2" id="KW-0813">Transport</keyword>
<sequence length="313" mass="32410">MSAIVNVVLPIFGLILAGYVCRRSGRLGETASNELSRFVVWLALPALLFNVTATASWEQLWQPGFIASVCAGCALVFAATVALRVRKSGRLVDASIDGLSAAYANTGFLGIPLCALVFGDAGLMPAIVATLIVACLLFAVGIVLVEIGLQKEKHPLRALLKVARALAANPLLVAPVLGCTWAAFGAELPASAARFLSLLGAAATPCALVSIGLFLAQKHEGQHDGATGLVLAKLLLQPAITAFLAFRVFELPALWAGAALLLSALPTGTGPFMLASYYGRDAALVARVILLTTVGSVVTISVCLHLLATQMPA</sequence>
<dbReference type="Pfam" id="PF03547">
    <property type="entry name" value="Mem_trans"/>
    <property type="match status" value="1"/>
</dbReference>
<dbReference type="InterPro" id="IPR004776">
    <property type="entry name" value="Mem_transp_PIN-like"/>
</dbReference>
<comment type="subcellular location">
    <subcellularLocation>
        <location evidence="1">Membrane</location>
        <topology evidence="1">Multi-pass membrane protein</topology>
    </subcellularLocation>
</comment>
<dbReference type="GO" id="GO:0055085">
    <property type="term" value="P:transmembrane transport"/>
    <property type="evidence" value="ECO:0007669"/>
    <property type="project" value="InterPro"/>
</dbReference>
<keyword evidence="3" id="KW-1003">Cell membrane</keyword>
<dbReference type="PANTHER" id="PTHR36838">
    <property type="entry name" value="AUXIN EFFLUX CARRIER FAMILY PROTEIN"/>
    <property type="match status" value="1"/>
</dbReference>
<organism evidence="8 9">
    <name type="scientific">Thauera aminoaromatica</name>
    <dbReference type="NCBI Taxonomy" id="164330"/>
    <lineage>
        <taxon>Bacteria</taxon>
        <taxon>Pseudomonadati</taxon>
        <taxon>Pseudomonadota</taxon>
        <taxon>Betaproteobacteria</taxon>
        <taxon>Rhodocyclales</taxon>
        <taxon>Zoogloeaceae</taxon>
        <taxon>Thauera</taxon>
    </lineage>
</organism>
<comment type="caution">
    <text evidence="8">The sequence shown here is derived from an EMBL/GenBank/DDBJ whole genome shotgun (WGS) entry which is preliminary data.</text>
</comment>
<feature type="transmembrane region" description="Helical" evidence="7">
    <location>
        <begin position="284"/>
        <end position="308"/>
    </location>
</feature>
<feature type="transmembrane region" description="Helical" evidence="7">
    <location>
        <begin position="6"/>
        <end position="22"/>
    </location>
</feature>
<keyword evidence="4 7" id="KW-0812">Transmembrane</keyword>
<reference evidence="8 9" key="1">
    <citation type="submission" date="2018-09" db="EMBL/GenBank/DDBJ databases">
        <title>Metagenome Assembled Genomes from an Advanced Water Purification Facility.</title>
        <authorList>
            <person name="Stamps B.W."/>
            <person name="Spear J.R."/>
        </authorList>
    </citation>
    <scope>NUCLEOTIDE SEQUENCE [LARGE SCALE GENOMIC DNA]</scope>
    <source>
        <strain evidence="8">Bin_27_1</strain>
    </source>
</reference>
<feature type="transmembrane region" description="Helical" evidence="7">
    <location>
        <begin position="34"/>
        <end position="53"/>
    </location>
</feature>
<feature type="transmembrane region" description="Helical" evidence="7">
    <location>
        <begin position="255"/>
        <end position="277"/>
    </location>
</feature>